<protein>
    <submittedName>
        <fullName evidence="1">Uncharacterized protein</fullName>
    </submittedName>
</protein>
<dbReference type="EMBL" id="VDEP01000319">
    <property type="protein sequence ID" value="KAA1103683.1"/>
    <property type="molecule type" value="Genomic_DNA"/>
</dbReference>
<dbReference type="Proteomes" id="UP000324748">
    <property type="component" value="Unassembled WGS sequence"/>
</dbReference>
<gene>
    <name evidence="2" type="ORF">PGT21_024663</name>
    <name evidence="3" type="ORF">PGTUg99_002692</name>
    <name evidence="1" type="ORF">PGTUg99_024020</name>
</gene>
<evidence type="ECO:0000313" key="3">
    <source>
        <dbReference type="EMBL" id="KAA1103683.1"/>
    </source>
</evidence>
<organism evidence="1 5">
    <name type="scientific">Puccinia graminis f. sp. tritici</name>
    <dbReference type="NCBI Taxonomy" id="56615"/>
    <lineage>
        <taxon>Eukaryota</taxon>
        <taxon>Fungi</taxon>
        <taxon>Dikarya</taxon>
        <taxon>Basidiomycota</taxon>
        <taxon>Pucciniomycotina</taxon>
        <taxon>Pucciniomycetes</taxon>
        <taxon>Pucciniales</taxon>
        <taxon>Pucciniaceae</taxon>
        <taxon>Puccinia</taxon>
    </lineage>
</organism>
<dbReference type="EMBL" id="VSWC01000170">
    <property type="protein sequence ID" value="KAA1071982.1"/>
    <property type="molecule type" value="Genomic_DNA"/>
</dbReference>
<dbReference type="AlphaFoldDB" id="A0A5B0LRM6"/>
<reference evidence="4 5" key="1">
    <citation type="submission" date="2019-05" db="EMBL/GenBank/DDBJ databases">
        <title>Emergence of the Ug99 lineage of the wheat stem rust pathogen through somatic hybridization.</title>
        <authorList>
            <person name="Li F."/>
            <person name="Upadhyaya N.M."/>
            <person name="Sperschneider J."/>
            <person name="Matny O."/>
            <person name="Nguyen-Phuc H."/>
            <person name="Mago R."/>
            <person name="Raley C."/>
            <person name="Miller M.E."/>
            <person name="Silverstein K.A.T."/>
            <person name="Henningsen E."/>
            <person name="Hirsch C.D."/>
            <person name="Visser B."/>
            <person name="Pretorius Z.A."/>
            <person name="Steffenson B.J."/>
            <person name="Schwessinger B."/>
            <person name="Dodds P.N."/>
            <person name="Figueroa M."/>
        </authorList>
    </citation>
    <scope>NUCLEOTIDE SEQUENCE [LARGE SCALE GENOMIC DNA]</scope>
    <source>
        <strain evidence="2">21-0</strain>
        <strain evidence="1 5">Ug99</strain>
    </source>
</reference>
<dbReference type="EMBL" id="VDEP01000509">
    <property type="protein sequence ID" value="KAA1066776.1"/>
    <property type="molecule type" value="Genomic_DNA"/>
</dbReference>
<dbReference type="Proteomes" id="UP000325313">
    <property type="component" value="Unassembled WGS sequence"/>
</dbReference>
<sequence>MQCYWKQSAIRCDHREEAKKNRKRHETKRNALLVRDVLAGISECTIPKPSSLVQVDHDYSPWWVDVHTETALPWPSGSGIAASYNLVIESSQTVDVARQALRLVTSLDSTSLNRPALKDELIFSATFLD</sequence>
<evidence type="ECO:0000313" key="5">
    <source>
        <dbReference type="Proteomes" id="UP000325313"/>
    </source>
</evidence>
<proteinExistence type="predicted"/>
<comment type="caution">
    <text evidence="1">The sequence shown here is derived from an EMBL/GenBank/DDBJ whole genome shotgun (WGS) entry which is preliminary data.</text>
</comment>
<keyword evidence="4" id="KW-1185">Reference proteome</keyword>
<evidence type="ECO:0000313" key="1">
    <source>
        <dbReference type="EMBL" id="KAA1066776.1"/>
    </source>
</evidence>
<evidence type="ECO:0000313" key="4">
    <source>
        <dbReference type="Proteomes" id="UP000324748"/>
    </source>
</evidence>
<evidence type="ECO:0000313" key="2">
    <source>
        <dbReference type="EMBL" id="KAA1071982.1"/>
    </source>
</evidence>
<name>A0A5B0LRM6_PUCGR</name>
<accession>A0A5B0LRM6</accession>